<feature type="region of interest" description="Disordered" evidence="1">
    <location>
        <begin position="26"/>
        <end position="49"/>
    </location>
</feature>
<evidence type="ECO:0000256" key="1">
    <source>
        <dbReference type="SAM" id="MobiDB-lite"/>
    </source>
</evidence>
<feature type="signal peptide" evidence="2">
    <location>
        <begin position="1"/>
        <end position="19"/>
    </location>
</feature>
<reference evidence="3" key="1">
    <citation type="submission" date="2020-02" db="EMBL/GenBank/DDBJ databases">
        <authorList>
            <person name="Meier V. D."/>
        </authorList>
    </citation>
    <scope>NUCLEOTIDE SEQUENCE</scope>
    <source>
        <strain evidence="3">AVDCRST_MAG04</strain>
    </source>
</reference>
<evidence type="ECO:0000256" key="2">
    <source>
        <dbReference type="SAM" id="SignalP"/>
    </source>
</evidence>
<dbReference type="EMBL" id="CADCTL010000221">
    <property type="protein sequence ID" value="CAA9271207.1"/>
    <property type="molecule type" value="Genomic_DNA"/>
</dbReference>
<sequence>MIPFRAVAFAALVFATASAAAEAVPGAVADNPRAVRPGPAPDDPDRDDAGVFIWDAWGDCAVVPRFSQDVMAHGAPTGDQEKDSLGFRVADHDGCAGGTAR</sequence>
<proteinExistence type="predicted"/>
<evidence type="ECO:0000313" key="3">
    <source>
        <dbReference type="EMBL" id="CAA9271207.1"/>
    </source>
</evidence>
<organism evidence="3">
    <name type="scientific">uncultured Acetobacteraceae bacterium</name>
    <dbReference type="NCBI Taxonomy" id="169975"/>
    <lineage>
        <taxon>Bacteria</taxon>
        <taxon>Pseudomonadati</taxon>
        <taxon>Pseudomonadota</taxon>
        <taxon>Alphaproteobacteria</taxon>
        <taxon>Acetobacterales</taxon>
        <taxon>Acetobacteraceae</taxon>
        <taxon>environmental samples</taxon>
    </lineage>
</organism>
<name>A0A6J4J915_9PROT</name>
<gene>
    <name evidence="3" type="ORF">AVDCRST_MAG04-3095</name>
</gene>
<keyword evidence="2" id="KW-0732">Signal</keyword>
<dbReference type="AlphaFoldDB" id="A0A6J4J915"/>
<protein>
    <submittedName>
        <fullName evidence="3">Uncharacterized protein</fullName>
    </submittedName>
</protein>
<feature type="chain" id="PRO_5026762386" evidence="2">
    <location>
        <begin position="20"/>
        <end position="101"/>
    </location>
</feature>
<accession>A0A6J4J915</accession>
<feature type="compositionally biased region" description="Low complexity" evidence="1">
    <location>
        <begin position="26"/>
        <end position="37"/>
    </location>
</feature>